<feature type="region of interest" description="Disordered" evidence="1">
    <location>
        <begin position="161"/>
        <end position="199"/>
    </location>
</feature>
<evidence type="ECO:0000256" key="1">
    <source>
        <dbReference type="SAM" id="MobiDB-lite"/>
    </source>
</evidence>
<dbReference type="Proteomes" id="UP000306378">
    <property type="component" value="Unassembled WGS sequence"/>
</dbReference>
<organism evidence="2 3">
    <name type="scientific">Nocardia cyriacigeorgica</name>
    <dbReference type="NCBI Taxonomy" id="135487"/>
    <lineage>
        <taxon>Bacteria</taxon>
        <taxon>Bacillati</taxon>
        <taxon>Actinomycetota</taxon>
        <taxon>Actinomycetes</taxon>
        <taxon>Mycobacteriales</taxon>
        <taxon>Nocardiaceae</taxon>
        <taxon>Nocardia</taxon>
    </lineage>
</organism>
<reference evidence="2 3" key="1">
    <citation type="submission" date="2019-05" db="EMBL/GenBank/DDBJ databases">
        <title>Genomes sequences of two Nocardia cyriacigeorgica environmental isolates, type strains Nocardia asteroides ATCC 19247 and Nocardia cyriacigeorgica DSM 44484.</title>
        <authorList>
            <person name="Vautrin F."/>
            <person name="Bergeron E."/>
            <person name="Dubost A."/>
            <person name="Abrouk D."/>
            <person name="Rodriguez Nava V."/>
            <person name="Pujic P."/>
        </authorList>
    </citation>
    <scope>NUCLEOTIDE SEQUENCE [LARGE SCALE GENOMIC DNA]</scope>
    <source>
        <strain evidence="2 3">EML 446</strain>
    </source>
</reference>
<dbReference type="EMBL" id="VBUT01000017">
    <property type="protein sequence ID" value="TLF72450.1"/>
    <property type="molecule type" value="Genomic_DNA"/>
</dbReference>
<evidence type="ECO:0000313" key="2">
    <source>
        <dbReference type="EMBL" id="TLF72450.1"/>
    </source>
</evidence>
<feature type="region of interest" description="Disordered" evidence="1">
    <location>
        <begin position="1"/>
        <end position="60"/>
    </location>
</feature>
<sequence>MVVRHRTRAPGARIPGPLRQSPPTTPRPRHDRPSPWGGGAVMTAPSGSGAAASTGKAPKPPQYRHFTDFVTTWLLPTINVRLAEANRENTYTWCERWWAHRAVAVRFAHLHNAFEAQRRSNTGSGLSTFLLSHVDGHMKVILDAANGPLHRCTRREHVSTASLPFDPVPPGWFGPPKPPTPEQNPTGDGGEGAKGAKKTPPRFAHYSQFAEKWLLPVTSVRIAANQREGQYTWCRQWWRHQAVVVRLAAVHRVFEAALRADDKSAMSTLFVRHIDPHMRYILDAANGPLYRCTPDDHLDTPGLPTAAVPDNWFGVTGATTPIERLGFGPAYSKLRQPADTEGES</sequence>
<dbReference type="AlphaFoldDB" id="A0A5R8N9Y0"/>
<name>A0A5R8N9Y0_9NOCA</name>
<proteinExistence type="predicted"/>
<feature type="compositionally biased region" description="Pro residues" evidence="1">
    <location>
        <begin position="166"/>
        <end position="182"/>
    </location>
</feature>
<feature type="compositionally biased region" description="Low complexity" evidence="1">
    <location>
        <begin position="43"/>
        <end position="57"/>
    </location>
</feature>
<protein>
    <submittedName>
        <fullName evidence="2">DUF4913 domain-containing protein</fullName>
    </submittedName>
</protein>
<dbReference type="Pfam" id="PF16259">
    <property type="entry name" value="DUF4913"/>
    <property type="match status" value="2"/>
</dbReference>
<comment type="caution">
    <text evidence="2">The sequence shown here is derived from an EMBL/GenBank/DDBJ whole genome shotgun (WGS) entry which is preliminary data.</text>
</comment>
<dbReference type="InterPro" id="IPR032584">
    <property type="entry name" value="DUF4913"/>
</dbReference>
<accession>A0A5R8N9Y0</accession>
<evidence type="ECO:0000313" key="3">
    <source>
        <dbReference type="Proteomes" id="UP000306378"/>
    </source>
</evidence>
<gene>
    <name evidence="2" type="ORF">FEK34_29295</name>
</gene>